<evidence type="ECO:0000256" key="2">
    <source>
        <dbReference type="ARBA" id="ARBA00022723"/>
    </source>
</evidence>
<dbReference type="InterPro" id="IPR032466">
    <property type="entry name" value="Metal_Hydrolase"/>
</dbReference>
<organism evidence="4 5">
    <name type="scientific">Glaciecola siphonariae</name>
    <dbReference type="NCBI Taxonomy" id="521012"/>
    <lineage>
        <taxon>Bacteria</taxon>
        <taxon>Pseudomonadati</taxon>
        <taxon>Pseudomonadota</taxon>
        <taxon>Gammaproteobacteria</taxon>
        <taxon>Alteromonadales</taxon>
        <taxon>Alteromonadaceae</taxon>
        <taxon>Glaciecola</taxon>
    </lineage>
</organism>
<keyword evidence="2" id="KW-0479">Metal-binding</keyword>
<dbReference type="PANTHER" id="PTHR46124">
    <property type="entry name" value="D-AMINOACYL-TRNA DEACYLASE"/>
    <property type="match status" value="1"/>
</dbReference>
<dbReference type="Gene3D" id="3.20.20.140">
    <property type="entry name" value="Metal-dependent hydrolases"/>
    <property type="match status" value="1"/>
</dbReference>
<sequence>MFVDSHCHLDRLKNADSELDSIVSEATEHKVEHMLCVAVSVKEFEQMRERVAHYPNVSMSCGVHPLHQEDACDYAALLAHGQRNDVVAIGETGLDYHYSADTKAVQLQSFKDHIRVANEVQKPLIIHTRDAQEDTLQLLEKYYEQSTGAVLHCFTESLEMAKAAIDMGIYISISGIVTFKSAAELQETVKQLPLDKLLIETDSPWLAPIPHRGKENQPKYVVNVAECIAELKGISLDELASITTQNFYQLFNRIQRSS</sequence>
<keyword evidence="3 4" id="KW-0378">Hydrolase</keyword>
<dbReference type="EC" id="3.1.-.-" evidence="4"/>
<dbReference type="PROSITE" id="PS01090">
    <property type="entry name" value="TATD_2"/>
    <property type="match status" value="1"/>
</dbReference>
<reference evidence="5" key="1">
    <citation type="journal article" date="2019" name="Int. J. Syst. Evol. Microbiol.">
        <title>The Global Catalogue of Microorganisms (GCM) 10K type strain sequencing project: providing services to taxonomists for standard genome sequencing and annotation.</title>
        <authorList>
            <consortium name="The Broad Institute Genomics Platform"/>
            <consortium name="The Broad Institute Genome Sequencing Center for Infectious Disease"/>
            <person name="Wu L."/>
            <person name="Ma J."/>
        </authorList>
    </citation>
    <scope>NUCLEOTIDE SEQUENCE [LARGE SCALE GENOMIC DNA]</scope>
    <source>
        <strain evidence="5">KACC 12507</strain>
    </source>
</reference>
<dbReference type="PROSITE" id="PS01091">
    <property type="entry name" value="TATD_3"/>
    <property type="match status" value="1"/>
</dbReference>
<dbReference type="InterPro" id="IPR015991">
    <property type="entry name" value="TatD/YcfH-like"/>
</dbReference>
<dbReference type="SUPFAM" id="SSF51556">
    <property type="entry name" value="Metallo-dependent hydrolases"/>
    <property type="match status" value="1"/>
</dbReference>
<dbReference type="NCBIfam" id="TIGR00010">
    <property type="entry name" value="YchF/TatD family DNA exonuclease"/>
    <property type="match status" value="1"/>
</dbReference>
<dbReference type="PROSITE" id="PS01137">
    <property type="entry name" value="TATD_1"/>
    <property type="match status" value="1"/>
</dbReference>
<accession>A0ABV9LS06</accession>
<dbReference type="CDD" id="cd01310">
    <property type="entry name" value="TatD_DNAse"/>
    <property type="match status" value="1"/>
</dbReference>
<evidence type="ECO:0000256" key="1">
    <source>
        <dbReference type="ARBA" id="ARBA00009275"/>
    </source>
</evidence>
<keyword evidence="5" id="KW-1185">Reference proteome</keyword>
<evidence type="ECO:0000256" key="3">
    <source>
        <dbReference type="ARBA" id="ARBA00022801"/>
    </source>
</evidence>
<proteinExistence type="inferred from homology"/>
<dbReference type="InterPro" id="IPR001130">
    <property type="entry name" value="TatD-like"/>
</dbReference>
<comment type="caution">
    <text evidence="4">The sequence shown here is derived from an EMBL/GenBank/DDBJ whole genome shotgun (WGS) entry which is preliminary data.</text>
</comment>
<dbReference type="GO" id="GO:0016787">
    <property type="term" value="F:hydrolase activity"/>
    <property type="evidence" value="ECO:0007669"/>
    <property type="project" value="UniProtKB-KW"/>
</dbReference>
<dbReference type="PANTHER" id="PTHR46124:SF2">
    <property type="entry name" value="D-AMINOACYL-TRNA DEACYLASE"/>
    <property type="match status" value="1"/>
</dbReference>
<gene>
    <name evidence="4" type="ORF">ACFO4O_03800</name>
</gene>
<dbReference type="RefSeq" id="WP_382406032.1">
    <property type="nucleotide sequence ID" value="NZ_JBHSGU010000002.1"/>
</dbReference>
<evidence type="ECO:0000313" key="5">
    <source>
        <dbReference type="Proteomes" id="UP001595897"/>
    </source>
</evidence>
<dbReference type="Pfam" id="PF01026">
    <property type="entry name" value="TatD_DNase"/>
    <property type="match status" value="1"/>
</dbReference>
<dbReference type="Proteomes" id="UP001595897">
    <property type="component" value="Unassembled WGS sequence"/>
</dbReference>
<evidence type="ECO:0000313" key="4">
    <source>
        <dbReference type="EMBL" id="MFC4699281.1"/>
    </source>
</evidence>
<protein>
    <submittedName>
        <fullName evidence="4">TatD family hydrolase</fullName>
        <ecNumber evidence="4">3.1.-.-</ecNumber>
    </submittedName>
</protein>
<dbReference type="EMBL" id="JBHSGU010000002">
    <property type="protein sequence ID" value="MFC4699281.1"/>
    <property type="molecule type" value="Genomic_DNA"/>
</dbReference>
<dbReference type="InterPro" id="IPR018228">
    <property type="entry name" value="DNase_TatD-rel_CS"/>
</dbReference>
<comment type="similarity">
    <text evidence="1">Belongs to the metallo-dependent hydrolases superfamily. TatD-type hydrolase family.</text>
</comment>
<dbReference type="PIRSF" id="PIRSF005902">
    <property type="entry name" value="DNase_TatD"/>
    <property type="match status" value="1"/>
</dbReference>
<name>A0ABV9LS06_9ALTE</name>